<organism evidence="1 2">
    <name type="scientific">Arctium lappa</name>
    <name type="common">Greater burdock</name>
    <name type="synonym">Lappa major</name>
    <dbReference type="NCBI Taxonomy" id="4217"/>
    <lineage>
        <taxon>Eukaryota</taxon>
        <taxon>Viridiplantae</taxon>
        <taxon>Streptophyta</taxon>
        <taxon>Embryophyta</taxon>
        <taxon>Tracheophyta</taxon>
        <taxon>Spermatophyta</taxon>
        <taxon>Magnoliopsida</taxon>
        <taxon>eudicotyledons</taxon>
        <taxon>Gunneridae</taxon>
        <taxon>Pentapetalae</taxon>
        <taxon>asterids</taxon>
        <taxon>campanulids</taxon>
        <taxon>Asterales</taxon>
        <taxon>Asteraceae</taxon>
        <taxon>Carduoideae</taxon>
        <taxon>Cardueae</taxon>
        <taxon>Arctiinae</taxon>
        <taxon>Arctium</taxon>
    </lineage>
</organism>
<reference evidence="2" key="1">
    <citation type="journal article" date="2022" name="Mol. Ecol. Resour.">
        <title>The genomes of chicory, endive, great burdock and yacon provide insights into Asteraceae palaeo-polyploidization history and plant inulin production.</title>
        <authorList>
            <person name="Fan W."/>
            <person name="Wang S."/>
            <person name="Wang H."/>
            <person name="Wang A."/>
            <person name="Jiang F."/>
            <person name="Liu H."/>
            <person name="Zhao H."/>
            <person name="Xu D."/>
            <person name="Zhang Y."/>
        </authorList>
    </citation>
    <scope>NUCLEOTIDE SEQUENCE [LARGE SCALE GENOMIC DNA]</scope>
    <source>
        <strain evidence="2">cv. Niubang</strain>
    </source>
</reference>
<protein>
    <submittedName>
        <fullName evidence="1">Uncharacterized protein</fullName>
    </submittedName>
</protein>
<comment type="caution">
    <text evidence="1">The sequence shown here is derived from an EMBL/GenBank/DDBJ whole genome shotgun (WGS) entry which is preliminary data.</text>
</comment>
<dbReference type="Proteomes" id="UP001055879">
    <property type="component" value="Linkage Group LG01"/>
</dbReference>
<gene>
    <name evidence="1" type="ORF">L6452_04432</name>
</gene>
<sequence>MAPPLSEVCVPDFKMDCCDKEKDESAEVLAIPLPSIISKPLEHFKNKGFGDVEMMNISNETHGCPSFSNGSKVGNDMEKPRRKKDGAPISGVDTVSMHGKQVFYFGLDLMAAEPVKSVSMENCEGNGFRLLDDLQRMTNEKNKVVLLHGNDPTVISLKAHSSDFFGNLQCLENREDTVSFFKNHKVGSDGDLSMEDHLSQKLSPSTRSLAPAKGENLESNFPSFEVMCGESQTSEGRKSDDGQAIGLVLVDANMEGNRGVQMSVVSGSRVQDQEKINDSAMDFSFHSPHDFRIRPGFSKDGTCGLVSFMGNDLILEGKYTHHVEHVSTSSKFESAVLEEVEILGSNFNAFGGSQNSIIESHVLDLQNHLNGGPKSLGDGPRGTFFSYGNGGLNDLDNAIKGPRESDFSSSGPVFDNNDGPKGGPASSLIGPSATLNFSNNGPQDTLLGVGLGTSLFGQAQIQKSKSSTGLPSILGKHPSGPEAEADSDDGDTDECSHCKIFGHSDSSCMVAIAKTAATNSSPTVQSNVNGVDKDGFQTVNRKSSPKAHAFSSNGRVEKQKKDKHPAAESEKHATDKLKTKSKVPSRTEFRKVQKKNPPPPFITPPLQSPPPKGSNLKITSPSPNPKIPKPQPQTKTKVVSHSSNRFAILSNPSLPKDLGSSSLSSPVHQASFEPMDVSFEQDDLLNEDDVIEVESDDGATASFLTHDHIPPQVDPLPTPEPERMDSTPSLVSL</sequence>
<proteinExistence type="predicted"/>
<keyword evidence="2" id="KW-1185">Reference proteome</keyword>
<accession>A0ACB9FQ41</accession>
<reference evidence="1 2" key="2">
    <citation type="journal article" date="2022" name="Mol. Ecol. Resour.">
        <title>The genomes of chicory, endive, great burdock and yacon provide insights into Asteraceae paleo-polyploidization history and plant inulin production.</title>
        <authorList>
            <person name="Fan W."/>
            <person name="Wang S."/>
            <person name="Wang H."/>
            <person name="Wang A."/>
            <person name="Jiang F."/>
            <person name="Liu H."/>
            <person name="Zhao H."/>
            <person name="Xu D."/>
            <person name="Zhang Y."/>
        </authorList>
    </citation>
    <scope>NUCLEOTIDE SEQUENCE [LARGE SCALE GENOMIC DNA]</scope>
    <source>
        <strain evidence="2">cv. Niubang</strain>
    </source>
</reference>
<evidence type="ECO:0000313" key="2">
    <source>
        <dbReference type="Proteomes" id="UP001055879"/>
    </source>
</evidence>
<dbReference type="EMBL" id="CM042047">
    <property type="protein sequence ID" value="KAI3773227.1"/>
    <property type="molecule type" value="Genomic_DNA"/>
</dbReference>
<evidence type="ECO:0000313" key="1">
    <source>
        <dbReference type="EMBL" id="KAI3773227.1"/>
    </source>
</evidence>
<name>A0ACB9FQ41_ARCLA</name>